<dbReference type="GO" id="GO:0006508">
    <property type="term" value="P:proteolysis"/>
    <property type="evidence" value="ECO:0007669"/>
    <property type="project" value="UniProtKB-KW"/>
</dbReference>
<keyword evidence="8" id="KW-1185">Reference proteome</keyword>
<dbReference type="Proteomes" id="UP000323142">
    <property type="component" value="Unassembled WGS sequence"/>
</dbReference>
<evidence type="ECO:0000256" key="2">
    <source>
        <dbReference type="ARBA" id="ARBA00022670"/>
    </source>
</evidence>
<dbReference type="AlphaFoldDB" id="A0A5B2V7R8"/>
<evidence type="ECO:0000256" key="6">
    <source>
        <dbReference type="ARBA" id="ARBA00023049"/>
    </source>
</evidence>
<keyword evidence="3" id="KW-0479">Metal-binding</keyword>
<sequence length="285" mass="29275">MAVIEEYVARGGSSAVDAASGAAQAATAYTIVVRFLGGLTDRQKAAFRGAADRWTRAIVGDLPSVNVDGETIDDLLILAQGAPIDGPGLILGQAGPTRLRPASAGSAAFLPAKGEMTFDTADLAAMEADGRLDDVIAHEMGHVIGIGTIWTRKNVVRDLGTSNPVFIGPHAMDAYSQLRGLPTPTPVPVENKGGPGTAGGHWRDSVFGNELMTGFVNGPGNPLSRMTIQSLADLGYVVDPGAAEPYALPTHVEMAEAGVLGGAPMATKGIVITNVAQILPDDSLA</sequence>
<dbReference type="GO" id="GO:0007155">
    <property type="term" value="P:cell adhesion"/>
    <property type="evidence" value="ECO:0007669"/>
    <property type="project" value="InterPro"/>
</dbReference>
<keyword evidence="2" id="KW-0645">Protease</keyword>
<dbReference type="GO" id="GO:0004222">
    <property type="term" value="F:metalloendopeptidase activity"/>
    <property type="evidence" value="ECO:0007669"/>
    <property type="project" value="InterPro"/>
</dbReference>
<keyword evidence="6" id="KW-0482">Metalloprotease</keyword>
<comment type="caution">
    <text evidence="7">The sequence shown here is derived from an EMBL/GenBank/DDBJ whole genome shotgun (WGS) entry which is preliminary data.</text>
</comment>
<accession>A0A5B2V7R8</accession>
<name>A0A5B2V7R8_9HYPH</name>
<proteinExistence type="predicted"/>
<evidence type="ECO:0000313" key="8">
    <source>
        <dbReference type="Proteomes" id="UP000323142"/>
    </source>
</evidence>
<dbReference type="Pfam" id="PF01457">
    <property type="entry name" value="Peptidase_M8"/>
    <property type="match status" value="1"/>
</dbReference>
<evidence type="ECO:0000256" key="3">
    <source>
        <dbReference type="ARBA" id="ARBA00022723"/>
    </source>
</evidence>
<keyword evidence="5" id="KW-0862">Zinc</keyword>
<dbReference type="Gene3D" id="3.90.132.10">
    <property type="entry name" value="Leishmanolysin , domain 2"/>
    <property type="match status" value="1"/>
</dbReference>
<dbReference type="InterPro" id="IPR001577">
    <property type="entry name" value="Peptidase_M8"/>
</dbReference>
<dbReference type="OrthoDB" id="61573at2"/>
<dbReference type="SUPFAM" id="SSF55486">
    <property type="entry name" value="Metalloproteases ('zincins'), catalytic domain"/>
    <property type="match status" value="1"/>
</dbReference>
<dbReference type="GO" id="GO:0016020">
    <property type="term" value="C:membrane"/>
    <property type="evidence" value="ECO:0007669"/>
    <property type="project" value="InterPro"/>
</dbReference>
<reference evidence="7 8" key="2">
    <citation type="submission" date="2019-09" db="EMBL/GenBank/DDBJ databases">
        <authorList>
            <person name="Jin C."/>
        </authorList>
    </citation>
    <scope>NUCLEOTIDE SEQUENCE [LARGE SCALE GENOMIC DNA]</scope>
    <source>
        <strain evidence="7 8">BN140002</strain>
    </source>
</reference>
<dbReference type="EMBL" id="VUOA01000040">
    <property type="protein sequence ID" value="KAA2235064.1"/>
    <property type="molecule type" value="Genomic_DNA"/>
</dbReference>
<organism evidence="7 8">
    <name type="scientific">Salinarimonas soli</name>
    <dbReference type="NCBI Taxonomy" id="1638099"/>
    <lineage>
        <taxon>Bacteria</taxon>
        <taxon>Pseudomonadati</taxon>
        <taxon>Pseudomonadota</taxon>
        <taxon>Alphaproteobacteria</taxon>
        <taxon>Hyphomicrobiales</taxon>
        <taxon>Salinarimonadaceae</taxon>
        <taxon>Salinarimonas</taxon>
    </lineage>
</organism>
<protein>
    <submittedName>
        <fullName evidence="7">Peptidase</fullName>
    </submittedName>
</protein>
<dbReference type="GO" id="GO:0046872">
    <property type="term" value="F:metal ion binding"/>
    <property type="evidence" value="ECO:0007669"/>
    <property type="project" value="UniProtKB-KW"/>
</dbReference>
<evidence type="ECO:0000313" key="7">
    <source>
        <dbReference type="EMBL" id="KAA2235064.1"/>
    </source>
</evidence>
<keyword evidence="4" id="KW-0378">Hydrolase</keyword>
<gene>
    <name evidence="7" type="ORF">F0L46_22290</name>
</gene>
<dbReference type="RefSeq" id="WP_149821717.1">
    <property type="nucleotide sequence ID" value="NZ_VUOA01000040.1"/>
</dbReference>
<evidence type="ECO:0000256" key="4">
    <source>
        <dbReference type="ARBA" id="ARBA00022801"/>
    </source>
</evidence>
<reference evidence="7 8" key="1">
    <citation type="submission" date="2019-09" db="EMBL/GenBank/DDBJ databases">
        <title>Salinarimonas rosea gen. nov., sp. nov., a new member of the a-2 subgroup of the Proteobacteria.</title>
        <authorList>
            <person name="Liu J."/>
        </authorList>
    </citation>
    <scope>NUCLEOTIDE SEQUENCE [LARGE SCALE GENOMIC DNA]</scope>
    <source>
        <strain evidence="7 8">BN140002</strain>
    </source>
</reference>
<evidence type="ECO:0000256" key="5">
    <source>
        <dbReference type="ARBA" id="ARBA00022833"/>
    </source>
</evidence>
<evidence type="ECO:0000256" key="1">
    <source>
        <dbReference type="ARBA" id="ARBA00001947"/>
    </source>
</evidence>
<comment type="cofactor">
    <cofactor evidence="1">
        <name>Zn(2+)</name>
        <dbReference type="ChEBI" id="CHEBI:29105"/>
    </cofactor>
</comment>